<feature type="signal peptide" evidence="2">
    <location>
        <begin position="1"/>
        <end position="24"/>
    </location>
</feature>
<feature type="compositionally biased region" description="Basic and acidic residues" evidence="1">
    <location>
        <begin position="57"/>
        <end position="73"/>
    </location>
</feature>
<sequence length="148" mass="14744">MNKPTIARIIAAAALAGTFGLAQAQGSATAVPGTTNNQLSSGAHADTANGMTAADGHAMDKNKHGKAMREKAGKPTTMNSNTNPMGTGTKENNGTYQTNSTSGSSSGMSSTKGSTTTMGSTTNNSNTNPRGTGTMENNGTQPTTGGTK</sequence>
<evidence type="ECO:0000256" key="2">
    <source>
        <dbReference type="SAM" id="SignalP"/>
    </source>
</evidence>
<gene>
    <name evidence="3" type="ORF">MW290_02410</name>
</gene>
<keyword evidence="2" id="KW-0732">Signal</keyword>
<organism evidence="3 4">
    <name type="scientific">Aquincola tertiaricarbonis</name>
    <dbReference type="NCBI Taxonomy" id="391953"/>
    <lineage>
        <taxon>Bacteria</taxon>
        <taxon>Pseudomonadati</taxon>
        <taxon>Pseudomonadota</taxon>
        <taxon>Betaproteobacteria</taxon>
        <taxon>Burkholderiales</taxon>
        <taxon>Sphaerotilaceae</taxon>
        <taxon>Aquincola</taxon>
    </lineage>
</organism>
<feature type="compositionally biased region" description="Polar residues" evidence="1">
    <location>
        <begin position="32"/>
        <end position="41"/>
    </location>
</feature>
<accession>A0ABY4S4X3</accession>
<protein>
    <submittedName>
        <fullName evidence="3">Uncharacterized protein</fullName>
    </submittedName>
</protein>
<feature type="region of interest" description="Disordered" evidence="1">
    <location>
        <begin position="29"/>
        <end position="148"/>
    </location>
</feature>
<dbReference type="Proteomes" id="UP001056201">
    <property type="component" value="Chromosome 1"/>
</dbReference>
<proteinExistence type="predicted"/>
<dbReference type="EMBL" id="CP097635">
    <property type="protein sequence ID" value="URI07494.1"/>
    <property type="molecule type" value="Genomic_DNA"/>
</dbReference>
<evidence type="ECO:0000313" key="3">
    <source>
        <dbReference type="EMBL" id="URI07494.1"/>
    </source>
</evidence>
<reference evidence="3" key="1">
    <citation type="submission" date="2022-05" db="EMBL/GenBank/DDBJ databases">
        <title>An RpoN-dependent PEP-CTERM gene is involved in floc formation of an Aquincola tertiaricarbonis strain.</title>
        <authorList>
            <person name="Qiu D."/>
            <person name="Xia M."/>
        </authorList>
    </citation>
    <scope>NUCLEOTIDE SEQUENCE</scope>
    <source>
        <strain evidence="3">RN12</strain>
    </source>
</reference>
<dbReference type="RefSeq" id="WP_250195729.1">
    <property type="nucleotide sequence ID" value="NZ_CP097635.1"/>
</dbReference>
<feature type="compositionally biased region" description="Polar residues" evidence="1">
    <location>
        <begin position="76"/>
        <end position="91"/>
    </location>
</feature>
<name>A0ABY4S4X3_AQUTE</name>
<evidence type="ECO:0000256" key="1">
    <source>
        <dbReference type="SAM" id="MobiDB-lite"/>
    </source>
</evidence>
<feature type="compositionally biased region" description="Polar residues" evidence="1">
    <location>
        <begin position="135"/>
        <end position="148"/>
    </location>
</feature>
<feature type="compositionally biased region" description="Low complexity" evidence="1">
    <location>
        <begin position="92"/>
        <end position="134"/>
    </location>
</feature>
<feature type="chain" id="PRO_5047272546" evidence="2">
    <location>
        <begin position="25"/>
        <end position="148"/>
    </location>
</feature>
<keyword evidence="4" id="KW-1185">Reference proteome</keyword>
<evidence type="ECO:0000313" key="4">
    <source>
        <dbReference type="Proteomes" id="UP001056201"/>
    </source>
</evidence>